<sequence>MSFDEIAVMTMYEYQLRLEAYQLKKADEMQRMAVQAMFNREAKAQKKSGKNFKYVHNSPDELFDLENATEKIRSAFEPNYNNRKENQNDILLERMRKWRKLGRG</sequence>
<dbReference type="EMBL" id="ACGS02000027">
    <property type="protein sequence ID" value="EFZ35135.1"/>
    <property type="molecule type" value="Genomic_DNA"/>
</dbReference>
<evidence type="ECO:0000313" key="2">
    <source>
        <dbReference type="Proteomes" id="UP000004099"/>
    </source>
</evidence>
<protein>
    <submittedName>
        <fullName evidence="1">Uncharacterized protein</fullName>
    </submittedName>
</protein>
<accession>E7FP93</accession>
<evidence type="ECO:0000313" key="1">
    <source>
        <dbReference type="EMBL" id="EFZ35135.1"/>
    </source>
</evidence>
<organism evidence="1 2">
    <name type="scientific">Ligilactobacillus ruminis ATCC 25644</name>
    <dbReference type="NCBI Taxonomy" id="525362"/>
    <lineage>
        <taxon>Bacteria</taxon>
        <taxon>Bacillati</taxon>
        <taxon>Bacillota</taxon>
        <taxon>Bacilli</taxon>
        <taxon>Lactobacillales</taxon>
        <taxon>Lactobacillaceae</taxon>
        <taxon>Ligilactobacillus</taxon>
    </lineage>
</organism>
<dbReference type="Proteomes" id="UP000004099">
    <property type="component" value="Unassembled WGS sequence"/>
</dbReference>
<name>E7FP93_9LACO</name>
<dbReference type="RefSeq" id="WP_004563561.1">
    <property type="nucleotide sequence ID" value="NZ_AFYE01000074.1"/>
</dbReference>
<proteinExistence type="predicted"/>
<comment type="caution">
    <text evidence="1">The sequence shown here is derived from an EMBL/GenBank/DDBJ whole genome shotgun (WGS) entry which is preliminary data.</text>
</comment>
<gene>
    <name evidence="1" type="ORF">HMPREF0542_10720</name>
</gene>
<dbReference type="HOGENOM" id="CLU_160625_0_1_9"/>
<dbReference type="AlphaFoldDB" id="E7FP93"/>
<reference evidence="1 2" key="1">
    <citation type="submission" date="2011-01" db="EMBL/GenBank/DDBJ databases">
        <authorList>
            <person name="Muzny D."/>
            <person name="Qin X."/>
            <person name="Buhay C."/>
            <person name="Dugan-Rocha S."/>
            <person name="Ding Y."/>
            <person name="Chen G."/>
            <person name="Hawes A."/>
            <person name="Holder M."/>
            <person name="Jhangiani S."/>
            <person name="Johnson A."/>
            <person name="Khan Z."/>
            <person name="Li Z."/>
            <person name="Liu W."/>
            <person name="Liu X."/>
            <person name="Perez L."/>
            <person name="Shen H."/>
            <person name="Wang Q."/>
            <person name="Watt J."/>
            <person name="Xi L."/>
            <person name="Xin Y."/>
            <person name="Zhou J."/>
            <person name="Deng J."/>
            <person name="Jiang H."/>
            <person name="Liu Y."/>
            <person name="Qu J."/>
            <person name="Song X.-Z."/>
            <person name="Zhang L."/>
            <person name="Villasana D."/>
            <person name="Johnson A."/>
            <person name="Liu J."/>
            <person name="Liyanage D."/>
            <person name="Lorensuhewa L."/>
            <person name="Robinson T."/>
            <person name="Song A."/>
            <person name="Song B.-B."/>
            <person name="Dinh H."/>
            <person name="Thornton R."/>
            <person name="Coyle M."/>
            <person name="Francisco L."/>
            <person name="Jackson L."/>
            <person name="Javaid M."/>
            <person name="Korchina V."/>
            <person name="Kovar C."/>
            <person name="Mata R."/>
            <person name="Mathew T."/>
            <person name="Ngo R."/>
            <person name="Nguyen L."/>
            <person name="Nguyen N."/>
            <person name="Okwuonu G."/>
            <person name="Ongeri F."/>
            <person name="Pham C."/>
            <person name="Simmons D."/>
            <person name="Wilczek-Boney K."/>
            <person name="Hale W."/>
            <person name="Jakkamsetti A."/>
            <person name="Pham P."/>
            <person name="Ruth R."/>
            <person name="San Lucas F."/>
            <person name="Warren J."/>
            <person name="Zhang J."/>
            <person name="Zhao Z."/>
            <person name="Zhou C."/>
            <person name="Zhu D."/>
            <person name="Lee S."/>
            <person name="Bess C."/>
            <person name="Blankenburg K."/>
            <person name="Forbes L."/>
            <person name="Fu Q."/>
            <person name="Gubbala S."/>
            <person name="Hirani K."/>
            <person name="Jayaseelan J.C."/>
            <person name="Lara F."/>
            <person name="Munidasa M."/>
            <person name="Palculict T."/>
            <person name="Patil S."/>
            <person name="Pu L.-L."/>
            <person name="Saada N."/>
            <person name="Tang L."/>
            <person name="Weissenberger G."/>
            <person name="Zhu Y."/>
            <person name="Hemphill L."/>
            <person name="Shang Y."/>
            <person name="Youmans B."/>
            <person name="Ayvaz T."/>
            <person name="Ross M."/>
            <person name="Santibanez J."/>
            <person name="Aqrawi P."/>
            <person name="Gross S."/>
            <person name="Joshi V."/>
            <person name="Fowler G."/>
            <person name="Nazareth L."/>
            <person name="Reid J."/>
            <person name="Worley K."/>
            <person name="Petrosino J."/>
            <person name="Highlander S."/>
            <person name="Gibbs R."/>
        </authorList>
    </citation>
    <scope>NUCLEOTIDE SEQUENCE [LARGE SCALE GENOMIC DNA]</scope>
    <source>
        <strain evidence="1 2">ATCC 25644</strain>
    </source>
</reference>